<sequence length="316" mass="35763">MERDFKGYGEFPPDPKWPGGARVAVNFVLNYEEGGERCVEDGDPHAETVLHEFGSLLTVVPGARDPATESQYLYGSRVATWRILSLFKKHSIPITFYAVAKAFERNTDVVKRALDDGHEVASHCYKWQSYADLTDEEEEQYIRKAVESFKATTGKVPVGWYYGRPSARSVPLIAKVYRELGHEFLYFSDTYADDLPYYVPLPGSTTGEALTMAPYSLDLNDFKFWLPGGYGSNEAFVAAVRDAVQTIREEAQAGERYGYVTIALHARWIGRPSRMQTLKRIVESLVASGDVWFATREQIVRHFKEVHPPPRYAPAE</sequence>
<evidence type="ECO:0000313" key="5">
    <source>
        <dbReference type="EMBL" id="KPV78446.1"/>
    </source>
</evidence>
<dbReference type="STRING" id="578459.A0A194SFS0"/>
<name>A0A194SFS0_RHOGW</name>
<dbReference type="AlphaFoldDB" id="A0A194SFS0"/>
<feature type="domain" description="NodB homology" evidence="4">
    <location>
        <begin position="66"/>
        <end position="294"/>
    </location>
</feature>
<gene>
    <name evidence="5" type="ORF">RHOBADRAFT_10707</name>
</gene>
<dbReference type="PANTHER" id="PTHR43123:SF1">
    <property type="entry name" value="POLYSACCHARIDE DEACETYLASE-RELATED"/>
    <property type="match status" value="1"/>
</dbReference>
<organism evidence="5 6">
    <name type="scientific">Rhodotorula graminis (strain WP1)</name>
    <dbReference type="NCBI Taxonomy" id="578459"/>
    <lineage>
        <taxon>Eukaryota</taxon>
        <taxon>Fungi</taxon>
        <taxon>Dikarya</taxon>
        <taxon>Basidiomycota</taxon>
        <taxon>Pucciniomycotina</taxon>
        <taxon>Microbotryomycetes</taxon>
        <taxon>Sporidiobolales</taxon>
        <taxon>Sporidiobolaceae</taxon>
        <taxon>Rhodotorula</taxon>
    </lineage>
</organism>
<evidence type="ECO:0000256" key="1">
    <source>
        <dbReference type="ARBA" id="ARBA00004609"/>
    </source>
</evidence>
<dbReference type="Gene3D" id="3.20.20.370">
    <property type="entry name" value="Glycoside hydrolase/deacetylase"/>
    <property type="match status" value="1"/>
</dbReference>
<proteinExistence type="predicted"/>
<dbReference type="Pfam" id="PF01522">
    <property type="entry name" value="Polysacc_deac_1"/>
    <property type="match status" value="1"/>
</dbReference>
<dbReference type="InterPro" id="IPR002509">
    <property type="entry name" value="NODB_dom"/>
</dbReference>
<dbReference type="GO" id="GO:0016810">
    <property type="term" value="F:hydrolase activity, acting on carbon-nitrogen (but not peptide) bonds"/>
    <property type="evidence" value="ECO:0007669"/>
    <property type="project" value="InterPro"/>
</dbReference>
<evidence type="ECO:0000256" key="2">
    <source>
        <dbReference type="ARBA" id="ARBA00022622"/>
    </source>
</evidence>
<dbReference type="GO" id="GO:0098552">
    <property type="term" value="C:side of membrane"/>
    <property type="evidence" value="ECO:0007669"/>
    <property type="project" value="UniProtKB-KW"/>
</dbReference>
<keyword evidence="2" id="KW-0472">Membrane</keyword>
<dbReference type="GeneID" id="28972450"/>
<reference evidence="5 6" key="1">
    <citation type="journal article" date="2015" name="Front. Microbiol.">
        <title>Genome sequence of the plant growth promoting endophytic yeast Rhodotorula graminis WP1.</title>
        <authorList>
            <person name="Firrincieli A."/>
            <person name="Otillar R."/>
            <person name="Salamov A."/>
            <person name="Schmutz J."/>
            <person name="Khan Z."/>
            <person name="Redman R.S."/>
            <person name="Fleck N.D."/>
            <person name="Lindquist E."/>
            <person name="Grigoriev I.V."/>
            <person name="Doty S.L."/>
        </authorList>
    </citation>
    <scope>NUCLEOTIDE SEQUENCE [LARGE SCALE GENOMIC DNA]</scope>
    <source>
        <strain evidence="5 6">WP1</strain>
    </source>
</reference>
<dbReference type="RefSeq" id="XP_018274495.1">
    <property type="nucleotide sequence ID" value="XM_018412001.1"/>
</dbReference>
<evidence type="ECO:0000313" key="6">
    <source>
        <dbReference type="Proteomes" id="UP000053890"/>
    </source>
</evidence>
<keyword evidence="3" id="KW-0449">Lipoprotein</keyword>
<dbReference type="GO" id="GO:0005886">
    <property type="term" value="C:plasma membrane"/>
    <property type="evidence" value="ECO:0007669"/>
    <property type="project" value="UniProtKB-SubCell"/>
</dbReference>
<dbReference type="PANTHER" id="PTHR43123">
    <property type="entry name" value="POLYSACCHARIDE DEACETYLASE-RELATED"/>
    <property type="match status" value="1"/>
</dbReference>
<dbReference type="OMA" id="DLPYWEP"/>
<protein>
    <submittedName>
        <fullName evidence="5">Carbohydrate esterase family 4 protein</fullName>
    </submittedName>
</protein>
<dbReference type="OrthoDB" id="9970124at2759"/>
<dbReference type="GO" id="GO:0005975">
    <property type="term" value="P:carbohydrate metabolic process"/>
    <property type="evidence" value="ECO:0007669"/>
    <property type="project" value="InterPro"/>
</dbReference>
<dbReference type="EMBL" id="KQ474073">
    <property type="protein sequence ID" value="KPV78446.1"/>
    <property type="molecule type" value="Genomic_DNA"/>
</dbReference>
<evidence type="ECO:0000256" key="3">
    <source>
        <dbReference type="ARBA" id="ARBA00023288"/>
    </source>
</evidence>
<evidence type="ECO:0000259" key="4">
    <source>
        <dbReference type="PROSITE" id="PS51677"/>
    </source>
</evidence>
<accession>A0A194SFS0</accession>
<dbReference type="SUPFAM" id="SSF88713">
    <property type="entry name" value="Glycoside hydrolase/deacetylase"/>
    <property type="match status" value="1"/>
</dbReference>
<keyword evidence="6" id="KW-1185">Reference proteome</keyword>
<dbReference type="PROSITE" id="PS51677">
    <property type="entry name" value="NODB"/>
    <property type="match status" value="1"/>
</dbReference>
<dbReference type="Proteomes" id="UP000053890">
    <property type="component" value="Unassembled WGS sequence"/>
</dbReference>
<keyword evidence="2" id="KW-0325">Glycoprotein</keyword>
<dbReference type="InterPro" id="IPR011330">
    <property type="entry name" value="Glyco_hydro/deAcase_b/a-brl"/>
</dbReference>
<comment type="subcellular location">
    <subcellularLocation>
        <location evidence="1">Cell membrane</location>
        <topology evidence="1">Lipid-anchor</topology>
        <topology evidence="1">GPI-anchor</topology>
    </subcellularLocation>
</comment>
<keyword evidence="2" id="KW-0336">GPI-anchor</keyword>